<accession>A0A939B5P0</accession>
<name>A0A939B5P0_9BACT</name>
<dbReference type="Proteomes" id="UP000764045">
    <property type="component" value="Unassembled WGS sequence"/>
</dbReference>
<protein>
    <submittedName>
        <fullName evidence="1">DUF3575 domain-containing protein</fullName>
    </submittedName>
</protein>
<dbReference type="Pfam" id="PF12099">
    <property type="entry name" value="DUF3575"/>
    <property type="match status" value="1"/>
</dbReference>
<reference evidence="1 2" key="1">
    <citation type="journal article" date="2021" name="Sci. Rep.">
        <title>The distribution of antibiotic resistance genes in chicken gut microbiota commensals.</title>
        <authorList>
            <person name="Juricova H."/>
            <person name="Matiasovicova J."/>
            <person name="Kubasova T."/>
            <person name="Cejkova D."/>
            <person name="Rychlik I."/>
        </authorList>
    </citation>
    <scope>NUCLEOTIDE SEQUENCE [LARGE SCALE GENOMIC DNA]</scope>
    <source>
        <strain evidence="1 2">An819</strain>
    </source>
</reference>
<gene>
    <name evidence="1" type="ORF">H6B30_12870</name>
</gene>
<evidence type="ECO:0000313" key="2">
    <source>
        <dbReference type="Proteomes" id="UP000764045"/>
    </source>
</evidence>
<dbReference type="SUPFAM" id="SSF103515">
    <property type="entry name" value="Autotransporter"/>
    <property type="match status" value="1"/>
</dbReference>
<sequence length="175" mass="19269">MAFACTTSRAQMVAVSTDVLMDALQTPSVGAELVVCERSSISLNLFGNHNPWGKTMKIVGIQPEWRYYFSGRPMHRHFVGVGALGTQYDITWKGKVYDGYAVGLGLTFGYVIPLSSRVNIDLHAGVGLVAYRQKEYFESDNYDQDYSYGGTAQANASGYCLLPTRIGVSVVYILK</sequence>
<evidence type="ECO:0000313" key="1">
    <source>
        <dbReference type="EMBL" id="MBM6662634.1"/>
    </source>
</evidence>
<dbReference type="AlphaFoldDB" id="A0A939B5P0"/>
<dbReference type="InterPro" id="IPR021958">
    <property type="entry name" value="DUF3575"/>
</dbReference>
<comment type="caution">
    <text evidence="1">The sequence shown here is derived from an EMBL/GenBank/DDBJ whole genome shotgun (WGS) entry which is preliminary data.</text>
</comment>
<organism evidence="1 2">
    <name type="scientific">Marseilla massiliensis</name>
    <dbReference type="NCBI Taxonomy" id="1841864"/>
    <lineage>
        <taxon>Bacteria</taxon>
        <taxon>Pseudomonadati</taxon>
        <taxon>Bacteroidota</taxon>
        <taxon>Bacteroidia</taxon>
        <taxon>Bacteroidales</taxon>
        <taxon>Prevotellaceae</taxon>
        <taxon>Marseilla</taxon>
    </lineage>
</organism>
<proteinExistence type="predicted"/>
<dbReference type="InterPro" id="IPR036709">
    <property type="entry name" value="Autotransporte_beta_dom_sf"/>
</dbReference>
<dbReference type="EMBL" id="JACJJL010000025">
    <property type="protein sequence ID" value="MBM6662634.1"/>
    <property type="molecule type" value="Genomic_DNA"/>
</dbReference>
<keyword evidence="2" id="KW-1185">Reference proteome</keyword>